<evidence type="ECO:0000313" key="2">
    <source>
        <dbReference type="EMBL" id="MEJ5862791.1"/>
    </source>
</evidence>
<keyword evidence="1" id="KW-1133">Transmembrane helix</keyword>
<gene>
    <name evidence="2" type="ORF">V7S98_06070</name>
</gene>
<evidence type="ECO:0000313" key="3">
    <source>
        <dbReference type="Proteomes" id="UP001380290"/>
    </source>
</evidence>
<feature type="transmembrane region" description="Helical" evidence="1">
    <location>
        <begin position="109"/>
        <end position="130"/>
    </location>
</feature>
<keyword evidence="3" id="KW-1185">Reference proteome</keyword>
<accession>A0ABU8QQ56</accession>
<keyword evidence="1" id="KW-0812">Transmembrane</keyword>
<dbReference type="RefSeq" id="WP_339598610.1">
    <property type="nucleotide sequence ID" value="NZ_JBBHLC010000009.1"/>
</dbReference>
<dbReference type="Proteomes" id="UP001380290">
    <property type="component" value="Unassembled WGS sequence"/>
</dbReference>
<dbReference type="EMBL" id="JBBHLC010000009">
    <property type="protein sequence ID" value="MEJ5862791.1"/>
    <property type="molecule type" value="Genomic_DNA"/>
</dbReference>
<evidence type="ECO:0008006" key="4">
    <source>
        <dbReference type="Google" id="ProtNLM"/>
    </source>
</evidence>
<reference evidence="2 3" key="1">
    <citation type="submission" date="2024-02" db="EMBL/GenBank/DDBJ databases">
        <title>Identification of pathogenicity and growth-promoting function of Pseudomonas putida variant.</title>
        <authorList>
            <person name="Sun J."/>
        </authorList>
    </citation>
    <scope>NUCLEOTIDE SEQUENCE [LARGE SCALE GENOMIC DNA]</scope>
    <source>
        <strain evidence="2 3">A03</strain>
    </source>
</reference>
<name>A0ABU8QQ56_9PSED</name>
<comment type="caution">
    <text evidence="2">The sequence shown here is derived from an EMBL/GenBank/DDBJ whole genome shotgun (WGS) entry which is preliminary data.</text>
</comment>
<protein>
    <recommendedName>
        <fullName evidence="4">DUF2214 domain-containing protein</fullName>
    </recommendedName>
</protein>
<sequence length="134" mass="14835">MSTLTDPTSWPLDIQLVVLLAPFALGATGVALSARIALSRDFEILLGALRSSGWVAYHRRQLGTLTFRTKIYLVCTVAGVYMGRRLHIRKGLLDKAEVESIPRPLKIKLLLCAYLDIVALLWLAAVVGLYRLES</sequence>
<feature type="transmembrane region" description="Helical" evidence="1">
    <location>
        <begin position="12"/>
        <end position="32"/>
    </location>
</feature>
<keyword evidence="1" id="KW-0472">Membrane</keyword>
<proteinExistence type="predicted"/>
<evidence type="ECO:0000256" key="1">
    <source>
        <dbReference type="SAM" id="Phobius"/>
    </source>
</evidence>
<organism evidence="2 3">
    <name type="scientific">Pseudomonas farsensis</name>
    <dbReference type="NCBI Taxonomy" id="2745492"/>
    <lineage>
        <taxon>Bacteria</taxon>
        <taxon>Pseudomonadati</taxon>
        <taxon>Pseudomonadota</taxon>
        <taxon>Gammaproteobacteria</taxon>
        <taxon>Pseudomonadales</taxon>
        <taxon>Pseudomonadaceae</taxon>
        <taxon>Pseudomonas</taxon>
    </lineage>
</organism>